<organism evidence="1 2">
    <name type="scientific">Solanum verrucosum</name>
    <dbReference type="NCBI Taxonomy" id="315347"/>
    <lineage>
        <taxon>Eukaryota</taxon>
        <taxon>Viridiplantae</taxon>
        <taxon>Streptophyta</taxon>
        <taxon>Embryophyta</taxon>
        <taxon>Tracheophyta</taxon>
        <taxon>Spermatophyta</taxon>
        <taxon>Magnoliopsida</taxon>
        <taxon>eudicotyledons</taxon>
        <taxon>Gunneridae</taxon>
        <taxon>Pentapetalae</taxon>
        <taxon>asterids</taxon>
        <taxon>lamiids</taxon>
        <taxon>Solanales</taxon>
        <taxon>Solanaceae</taxon>
        <taxon>Solanoideae</taxon>
        <taxon>Solaneae</taxon>
        <taxon>Solanum</taxon>
    </lineage>
</organism>
<evidence type="ECO:0000313" key="1">
    <source>
        <dbReference type="EMBL" id="WMV14441.1"/>
    </source>
</evidence>
<accession>A0AAF0Q5R6</accession>
<sequence>MYFISKRAVIVAWNHKEAKRKDTIEQAKESKLNLKYYLQNAYLHPVFKGDDEDDNEEDLNDKLESNDVVLIPMKRQSRRNTPAQAG</sequence>
<reference evidence="1" key="1">
    <citation type="submission" date="2023-08" db="EMBL/GenBank/DDBJ databases">
        <title>A de novo genome assembly of Solanum verrucosum Schlechtendal, a Mexican diploid species geographically isolated from the other diploid A-genome species in potato relatives.</title>
        <authorList>
            <person name="Hosaka K."/>
        </authorList>
    </citation>
    <scope>NUCLEOTIDE SEQUENCE</scope>
    <source>
        <tissue evidence="1">Young leaves</tissue>
    </source>
</reference>
<dbReference type="Proteomes" id="UP001234989">
    <property type="component" value="Chromosome 2"/>
</dbReference>
<proteinExistence type="predicted"/>
<dbReference type="EMBL" id="CP133613">
    <property type="protein sequence ID" value="WMV14441.1"/>
    <property type="molecule type" value="Genomic_DNA"/>
</dbReference>
<protein>
    <submittedName>
        <fullName evidence="1">Uncharacterized protein</fullName>
    </submittedName>
</protein>
<evidence type="ECO:0000313" key="2">
    <source>
        <dbReference type="Proteomes" id="UP001234989"/>
    </source>
</evidence>
<name>A0AAF0Q5R6_SOLVR</name>
<gene>
    <name evidence="1" type="ORF">MTR67_007826</name>
</gene>
<keyword evidence="2" id="KW-1185">Reference proteome</keyword>
<dbReference type="AlphaFoldDB" id="A0AAF0Q5R6"/>